<dbReference type="OrthoDB" id="859380at2759"/>
<keyword evidence="1" id="KW-1133">Transmembrane helix</keyword>
<keyword evidence="3" id="KW-1185">Reference proteome</keyword>
<sequence>MPEDVRIFIVGKDEYDELAVFFVAMLLFQLEAQMPYCHDILLPNIMTCFLFDARKSNACRNCRAVYIFLMMHPVPVHQVFGNETKSRTLEKVHGQKVIVSWCFISYILLPSWNLSYFSIFT</sequence>
<dbReference type="AlphaFoldDB" id="A0A8X7YQ84"/>
<keyword evidence="1" id="KW-0812">Transmembrane</keyword>
<dbReference type="Proteomes" id="UP000886885">
    <property type="component" value="Chromosome 11D"/>
</dbReference>
<evidence type="ECO:0000256" key="1">
    <source>
        <dbReference type="SAM" id="Phobius"/>
    </source>
</evidence>
<accession>A0A8X7YQ84</accession>
<keyword evidence="1" id="KW-0472">Membrane</keyword>
<evidence type="ECO:0000313" key="3">
    <source>
        <dbReference type="Proteomes" id="UP000886885"/>
    </source>
</evidence>
<comment type="caution">
    <text evidence="2">The sequence shown here is derived from an EMBL/GenBank/DDBJ whole genome shotgun (WGS) entry which is preliminary data.</text>
</comment>
<dbReference type="EMBL" id="JAAWWB010000022">
    <property type="protein sequence ID" value="KAG6754771.1"/>
    <property type="molecule type" value="Genomic_DNA"/>
</dbReference>
<name>A0A8X7YQ84_POPTO</name>
<gene>
    <name evidence="2" type="ORF">POTOM_040565</name>
</gene>
<feature type="transmembrane region" description="Helical" evidence="1">
    <location>
        <begin position="97"/>
        <end position="119"/>
    </location>
</feature>
<proteinExistence type="predicted"/>
<reference evidence="2" key="1">
    <citation type="journal article" date="2020" name="bioRxiv">
        <title>Hybrid origin of Populus tomentosa Carr. identified through genome sequencing and phylogenomic analysis.</title>
        <authorList>
            <person name="An X."/>
            <person name="Gao K."/>
            <person name="Chen Z."/>
            <person name="Li J."/>
            <person name="Yang X."/>
            <person name="Yang X."/>
            <person name="Zhou J."/>
            <person name="Guo T."/>
            <person name="Zhao T."/>
            <person name="Huang S."/>
            <person name="Miao D."/>
            <person name="Khan W.U."/>
            <person name="Rao P."/>
            <person name="Ye M."/>
            <person name="Lei B."/>
            <person name="Liao W."/>
            <person name="Wang J."/>
            <person name="Ji L."/>
            <person name="Li Y."/>
            <person name="Guo B."/>
            <person name="Mustafa N.S."/>
            <person name="Li S."/>
            <person name="Yun Q."/>
            <person name="Keller S.R."/>
            <person name="Mao J."/>
            <person name="Zhang R."/>
            <person name="Strauss S.H."/>
        </authorList>
    </citation>
    <scope>NUCLEOTIDE SEQUENCE</scope>
    <source>
        <strain evidence="2">GM15</strain>
        <tissue evidence="2">Leaf</tissue>
    </source>
</reference>
<evidence type="ECO:0000313" key="2">
    <source>
        <dbReference type="EMBL" id="KAG6754771.1"/>
    </source>
</evidence>
<protein>
    <submittedName>
        <fullName evidence="2">Uncharacterized protein</fullName>
    </submittedName>
</protein>
<organism evidence="2 3">
    <name type="scientific">Populus tomentosa</name>
    <name type="common">Chinese white poplar</name>
    <dbReference type="NCBI Taxonomy" id="118781"/>
    <lineage>
        <taxon>Eukaryota</taxon>
        <taxon>Viridiplantae</taxon>
        <taxon>Streptophyta</taxon>
        <taxon>Embryophyta</taxon>
        <taxon>Tracheophyta</taxon>
        <taxon>Spermatophyta</taxon>
        <taxon>Magnoliopsida</taxon>
        <taxon>eudicotyledons</taxon>
        <taxon>Gunneridae</taxon>
        <taxon>Pentapetalae</taxon>
        <taxon>rosids</taxon>
        <taxon>fabids</taxon>
        <taxon>Malpighiales</taxon>
        <taxon>Salicaceae</taxon>
        <taxon>Saliceae</taxon>
        <taxon>Populus</taxon>
    </lineage>
</organism>